<dbReference type="PANTHER" id="PTHR11695:SF294">
    <property type="entry name" value="RETICULON-4-INTERACTING PROTEIN 1, MITOCHONDRIAL"/>
    <property type="match status" value="1"/>
</dbReference>
<accession>A0A814FK27</accession>
<protein>
    <submittedName>
        <fullName evidence="1">Uncharacterized protein</fullName>
    </submittedName>
</protein>
<dbReference type="EMBL" id="CAJNOU010000401">
    <property type="protein sequence ID" value="CAF0986068.1"/>
    <property type="molecule type" value="Genomic_DNA"/>
</dbReference>
<dbReference type="InterPro" id="IPR050700">
    <property type="entry name" value="YIM1/Zinc_Alcohol_DH_Fams"/>
</dbReference>
<dbReference type="Gene3D" id="3.40.50.720">
    <property type="entry name" value="NAD(P)-binding Rossmann-like Domain"/>
    <property type="match status" value="1"/>
</dbReference>
<organism evidence="1 2">
    <name type="scientific">Rotaria sordida</name>
    <dbReference type="NCBI Taxonomy" id="392033"/>
    <lineage>
        <taxon>Eukaryota</taxon>
        <taxon>Metazoa</taxon>
        <taxon>Spiralia</taxon>
        <taxon>Gnathifera</taxon>
        <taxon>Rotifera</taxon>
        <taxon>Eurotatoria</taxon>
        <taxon>Bdelloidea</taxon>
        <taxon>Philodinida</taxon>
        <taxon>Philodinidae</taxon>
        <taxon>Rotaria</taxon>
    </lineage>
</organism>
<sequence length="251" mass="28300">MQSSAASIGNIGNNIPDLMTAAQQVGYGDAKDALQLKSDVTVPKELKASQVLVRNHAVSINAIDWKLLNGNMSIIKTYAFPHIPGYNVTENVSEAMKPNNDDLLVIDYTKYNFGEILHHQNYDVVFDCVGGQEQWESAQQILKPGGRFITIVGDDPHSNLTVKNIVTMGAGVINRKFWSLVGQEPSYIFHILKHDYRHLDDMRVNYIETGKMKPMIDHVYDFYNLKELHEMYDRSKSGKAQGKMVAQIIKD</sequence>
<evidence type="ECO:0000313" key="2">
    <source>
        <dbReference type="Proteomes" id="UP000663889"/>
    </source>
</evidence>
<proteinExistence type="predicted"/>
<dbReference type="SUPFAM" id="SSF50129">
    <property type="entry name" value="GroES-like"/>
    <property type="match status" value="1"/>
</dbReference>
<dbReference type="InterPro" id="IPR036291">
    <property type="entry name" value="NAD(P)-bd_dom_sf"/>
</dbReference>
<dbReference type="Proteomes" id="UP000663889">
    <property type="component" value="Unassembled WGS sequence"/>
</dbReference>
<dbReference type="Gene3D" id="3.90.180.10">
    <property type="entry name" value="Medium-chain alcohol dehydrogenases, catalytic domain"/>
    <property type="match status" value="2"/>
</dbReference>
<evidence type="ECO:0000313" key="1">
    <source>
        <dbReference type="EMBL" id="CAF0986068.1"/>
    </source>
</evidence>
<dbReference type="AlphaFoldDB" id="A0A814FK27"/>
<reference evidence="1" key="1">
    <citation type="submission" date="2021-02" db="EMBL/GenBank/DDBJ databases">
        <authorList>
            <person name="Nowell W R."/>
        </authorList>
    </citation>
    <scope>NUCLEOTIDE SEQUENCE</scope>
</reference>
<comment type="caution">
    <text evidence="1">The sequence shown here is derived from an EMBL/GenBank/DDBJ whole genome shotgun (WGS) entry which is preliminary data.</text>
</comment>
<name>A0A814FK27_9BILA</name>
<gene>
    <name evidence="1" type="ORF">SEV965_LOCUS10013</name>
</gene>
<dbReference type="SUPFAM" id="SSF51735">
    <property type="entry name" value="NAD(P)-binding Rossmann-fold domains"/>
    <property type="match status" value="1"/>
</dbReference>
<dbReference type="PANTHER" id="PTHR11695">
    <property type="entry name" value="ALCOHOL DEHYDROGENASE RELATED"/>
    <property type="match status" value="1"/>
</dbReference>
<dbReference type="InterPro" id="IPR011032">
    <property type="entry name" value="GroES-like_sf"/>
</dbReference>
<dbReference type="Pfam" id="PF13602">
    <property type="entry name" value="ADH_zinc_N_2"/>
    <property type="match status" value="1"/>
</dbReference>